<evidence type="ECO:0000256" key="2">
    <source>
        <dbReference type="ARBA" id="ARBA00022475"/>
    </source>
</evidence>
<sequence length="448" mass="50859">MSQKKSKNFLTERQFIFYGLNYIVGFGFIATISNVISQGVWGILVFILTSLITLAVIFAFARAGNKYQSEVGGSYAYAKKTFKKEMVFFQGWNQISQIILFSGTTPLFFSNLLTSFDPERKWIYVAISLVIYIGLILTSAFGFRLSKWFVFTTAIFKWLTLVIGFGLIIYLISESKSYGQTFKTIAPFSVLSLSGSVLSFIYSYGGFESLATISKNIETKRFKKLIILIFLIVISSYFIFYIIFLGLGPEYLANFGLEGVYKALWGSAGTSLFTIGLTFNRMSGAFSYVQPQARFISPLAEDGFLPAFLAKKNKYNEYQNAIYLVVVVAIFSSLVFTIIPEILRIENSFNTILAAGNISFLVQYLLTIFTVLLWKWRKSENIPVWEIIIYILGMLTILFTLIFSQLPFISSKEVTFEQFIPIISYAFAILIGYIVKFSVQLTKKKKKI</sequence>
<dbReference type="GO" id="GO:0022857">
    <property type="term" value="F:transmembrane transporter activity"/>
    <property type="evidence" value="ECO:0007669"/>
    <property type="project" value="InterPro"/>
</dbReference>
<gene>
    <name evidence="6" type="ORF">CIB43_00315</name>
</gene>
<dbReference type="Proteomes" id="UP000215452">
    <property type="component" value="Chromosome"/>
</dbReference>
<dbReference type="EMBL" id="CP022714">
    <property type="protein sequence ID" value="ASU14226.1"/>
    <property type="molecule type" value="Genomic_DNA"/>
</dbReference>
<evidence type="ECO:0000313" key="6">
    <source>
        <dbReference type="EMBL" id="ASU14226.1"/>
    </source>
</evidence>
<dbReference type="RefSeq" id="WP_011283894.1">
    <property type="nucleotide sequence ID" value="NZ_CP038641.1"/>
</dbReference>
<keyword evidence="2" id="KW-1003">Cell membrane</keyword>
<dbReference type="GeneID" id="41334367"/>
<dbReference type="Pfam" id="PF13520">
    <property type="entry name" value="AA_permease_2"/>
    <property type="match status" value="1"/>
</dbReference>
<name>A0A223M9U0_MESHO</name>
<evidence type="ECO:0000313" key="7">
    <source>
        <dbReference type="Proteomes" id="UP000215452"/>
    </source>
</evidence>
<reference evidence="6 7" key="1">
    <citation type="submission" date="2017-08" db="EMBL/GenBank/DDBJ databases">
        <title>The complete genome sequence of a Mycoplasma hyopneumoniae isolate in Korea.</title>
        <authorList>
            <person name="Han J."/>
            <person name="Lee N."/>
        </authorList>
    </citation>
    <scope>NUCLEOTIDE SEQUENCE [LARGE SCALE GENOMIC DNA]</scope>
    <source>
        <strain evidence="6 7">KM014</strain>
    </source>
</reference>
<evidence type="ECO:0000256" key="1">
    <source>
        <dbReference type="ARBA" id="ARBA00004651"/>
    </source>
</evidence>
<evidence type="ECO:0000256" key="4">
    <source>
        <dbReference type="ARBA" id="ARBA00022989"/>
    </source>
</evidence>
<dbReference type="PANTHER" id="PTHR42770:SF18">
    <property type="entry name" value="ARGININE_AGMATINE ANTIPORTER"/>
    <property type="match status" value="1"/>
</dbReference>
<dbReference type="PANTHER" id="PTHR42770">
    <property type="entry name" value="AMINO ACID TRANSPORTER-RELATED"/>
    <property type="match status" value="1"/>
</dbReference>
<accession>A0A223M9U0</accession>
<dbReference type="InterPro" id="IPR002293">
    <property type="entry name" value="AA/rel_permease1"/>
</dbReference>
<dbReference type="OMA" id="CGRANAF"/>
<dbReference type="AlphaFoldDB" id="A0A223M9U0"/>
<keyword evidence="4" id="KW-1133">Transmembrane helix</keyword>
<dbReference type="PIRSF" id="PIRSF006060">
    <property type="entry name" value="AA_transporter"/>
    <property type="match status" value="1"/>
</dbReference>
<dbReference type="Gene3D" id="1.20.1740.10">
    <property type="entry name" value="Amino acid/polyamine transporter I"/>
    <property type="match status" value="1"/>
</dbReference>
<keyword evidence="5" id="KW-0472">Membrane</keyword>
<evidence type="ECO:0000256" key="5">
    <source>
        <dbReference type="ARBA" id="ARBA00023136"/>
    </source>
</evidence>
<proteinExistence type="predicted"/>
<keyword evidence="3" id="KW-0812">Transmembrane</keyword>
<dbReference type="InterPro" id="IPR050367">
    <property type="entry name" value="APC_superfamily"/>
</dbReference>
<protein>
    <submittedName>
        <fullName evidence="6">Uncharacterized protein</fullName>
    </submittedName>
</protein>
<organism evidence="6 7">
    <name type="scientific">Mesomycoplasma hyopneumoniae</name>
    <name type="common">Mycoplasma hyopneumoniae</name>
    <dbReference type="NCBI Taxonomy" id="2099"/>
    <lineage>
        <taxon>Bacteria</taxon>
        <taxon>Bacillati</taxon>
        <taxon>Mycoplasmatota</taxon>
        <taxon>Mycoplasmoidales</taxon>
        <taxon>Metamycoplasmataceae</taxon>
        <taxon>Mesomycoplasma</taxon>
    </lineage>
</organism>
<dbReference type="GO" id="GO:0005886">
    <property type="term" value="C:plasma membrane"/>
    <property type="evidence" value="ECO:0007669"/>
    <property type="project" value="UniProtKB-SubCell"/>
</dbReference>
<comment type="subcellular location">
    <subcellularLocation>
        <location evidence="1">Cell membrane</location>
        <topology evidence="1">Multi-pass membrane protein</topology>
    </subcellularLocation>
</comment>
<evidence type="ECO:0000256" key="3">
    <source>
        <dbReference type="ARBA" id="ARBA00022692"/>
    </source>
</evidence>